<dbReference type="Proteomes" id="UP001066276">
    <property type="component" value="Chromosome 10"/>
</dbReference>
<organism evidence="1 2">
    <name type="scientific">Pleurodeles waltl</name>
    <name type="common">Iberian ribbed newt</name>
    <dbReference type="NCBI Taxonomy" id="8319"/>
    <lineage>
        <taxon>Eukaryota</taxon>
        <taxon>Metazoa</taxon>
        <taxon>Chordata</taxon>
        <taxon>Craniata</taxon>
        <taxon>Vertebrata</taxon>
        <taxon>Euteleostomi</taxon>
        <taxon>Amphibia</taxon>
        <taxon>Batrachia</taxon>
        <taxon>Caudata</taxon>
        <taxon>Salamandroidea</taxon>
        <taxon>Salamandridae</taxon>
        <taxon>Pleurodelinae</taxon>
        <taxon>Pleurodeles</taxon>
    </lineage>
</organism>
<evidence type="ECO:0000313" key="2">
    <source>
        <dbReference type="Proteomes" id="UP001066276"/>
    </source>
</evidence>
<dbReference type="AlphaFoldDB" id="A0AAV7M0D4"/>
<accession>A0AAV7M0D4</accession>
<proteinExistence type="predicted"/>
<reference evidence="1" key="1">
    <citation type="journal article" date="2022" name="bioRxiv">
        <title>Sequencing and chromosome-scale assembly of the giantPleurodeles waltlgenome.</title>
        <authorList>
            <person name="Brown T."/>
            <person name="Elewa A."/>
            <person name="Iarovenko S."/>
            <person name="Subramanian E."/>
            <person name="Araus A.J."/>
            <person name="Petzold A."/>
            <person name="Susuki M."/>
            <person name="Suzuki K.-i.T."/>
            <person name="Hayashi T."/>
            <person name="Toyoda A."/>
            <person name="Oliveira C."/>
            <person name="Osipova E."/>
            <person name="Leigh N.D."/>
            <person name="Simon A."/>
            <person name="Yun M.H."/>
        </authorList>
    </citation>
    <scope>NUCLEOTIDE SEQUENCE</scope>
    <source>
        <strain evidence="1">20211129_DDA</strain>
        <tissue evidence="1">Liver</tissue>
    </source>
</reference>
<comment type="caution">
    <text evidence="1">The sequence shown here is derived from an EMBL/GenBank/DDBJ whole genome shotgun (WGS) entry which is preliminary data.</text>
</comment>
<sequence length="117" mass="12986">MVGTWVLEAEVVIVIVVSTGFVNNYTDVVIDFCVFIDNSAFINAGIFIDDCVIVDTGVLVNRVLDDSIFIDCETGFHVMVFDVGYAEMYSLVNDEVFVDGDIGFRDDLLRGALDNER</sequence>
<dbReference type="EMBL" id="JANPWB010000014">
    <property type="protein sequence ID" value="KAJ1097251.1"/>
    <property type="molecule type" value="Genomic_DNA"/>
</dbReference>
<name>A0AAV7M0D4_PLEWA</name>
<keyword evidence="2" id="KW-1185">Reference proteome</keyword>
<gene>
    <name evidence="1" type="ORF">NDU88_002376</name>
</gene>
<evidence type="ECO:0000313" key="1">
    <source>
        <dbReference type="EMBL" id="KAJ1097251.1"/>
    </source>
</evidence>
<protein>
    <submittedName>
        <fullName evidence="1">Uncharacterized protein</fullName>
    </submittedName>
</protein>